<organism evidence="2">
    <name type="scientific">mine drainage metagenome</name>
    <dbReference type="NCBI Taxonomy" id="410659"/>
    <lineage>
        <taxon>unclassified sequences</taxon>
        <taxon>metagenomes</taxon>
        <taxon>ecological metagenomes</taxon>
    </lineage>
</organism>
<sequence>MAIHDSPLLRGDRLAFGAPGLPPRWTHSNKEGIGTAYSADSRLWFTLWRGSVSEVYGPTIDLPQVRDLGFLITDGETFFHEEKRHLEHTVTRPYLHALGLPGRRPGI</sequence>
<name>T1BHM3_9ZZZZ</name>
<feature type="domain" description="Glucodextranase N-terminal" evidence="1">
    <location>
        <begin position="15"/>
        <end position="94"/>
    </location>
</feature>
<evidence type="ECO:0000259" key="1">
    <source>
        <dbReference type="Pfam" id="PF09137"/>
    </source>
</evidence>
<dbReference type="GO" id="GO:0005975">
    <property type="term" value="P:carbohydrate metabolic process"/>
    <property type="evidence" value="ECO:0007669"/>
    <property type="project" value="InterPro"/>
</dbReference>
<dbReference type="InterPro" id="IPR015220">
    <property type="entry name" value="Glucodextranase_N"/>
</dbReference>
<comment type="caution">
    <text evidence="2">The sequence shown here is derived from an EMBL/GenBank/DDBJ whole genome shotgun (WGS) entry which is preliminary data.</text>
</comment>
<reference evidence="2" key="1">
    <citation type="submission" date="2013-08" db="EMBL/GenBank/DDBJ databases">
        <authorList>
            <person name="Mendez C."/>
            <person name="Richter M."/>
            <person name="Ferrer M."/>
            <person name="Sanchez J."/>
        </authorList>
    </citation>
    <scope>NUCLEOTIDE SEQUENCE</scope>
</reference>
<dbReference type="InterPro" id="IPR011013">
    <property type="entry name" value="Gal_mutarotase_sf_dom"/>
</dbReference>
<reference evidence="2" key="2">
    <citation type="journal article" date="2014" name="ISME J.">
        <title>Microbial stratification in low pH oxic and suboxic macroscopic growths along an acid mine drainage.</title>
        <authorList>
            <person name="Mendez-Garcia C."/>
            <person name="Mesa V."/>
            <person name="Sprenger R.R."/>
            <person name="Richter M."/>
            <person name="Diez M.S."/>
            <person name="Solano J."/>
            <person name="Bargiela R."/>
            <person name="Golyshina O.V."/>
            <person name="Manteca A."/>
            <person name="Ramos J.L."/>
            <person name="Gallego J.R."/>
            <person name="Llorente I."/>
            <person name="Martins Dos Santos V.A."/>
            <person name="Jensen O.N."/>
            <person name="Pelaez A.I."/>
            <person name="Sanchez J."/>
            <person name="Ferrer M."/>
        </authorList>
    </citation>
    <scope>NUCLEOTIDE SEQUENCE</scope>
</reference>
<dbReference type="EMBL" id="AUZY01006940">
    <property type="protein sequence ID" value="EQD52594.1"/>
    <property type="molecule type" value="Genomic_DNA"/>
</dbReference>
<accession>T1BHM3</accession>
<dbReference type="InterPro" id="IPR014718">
    <property type="entry name" value="GH-type_carb-bd"/>
</dbReference>
<gene>
    <name evidence="2" type="ORF">B1B_10652</name>
</gene>
<dbReference type="GO" id="GO:0003824">
    <property type="term" value="F:catalytic activity"/>
    <property type="evidence" value="ECO:0007669"/>
    <property type="project" value="InterPro"/>
</dbReference>
<dbReference type="AlphaFoldDB" id="T1BHM3"/>
<evidence type="ECO:0000313" key="2">
    <source>
        <dbReference type="EMBL" id="EQD52594.1"/>
    </source>
</evidence>
<feature type="non-terminal residue" evidence="2">
    <location>
        <position position="107"/>
    </location>
</feature>
<proteinExistence type="predicted"/>
<dbReference type="Pfam" id="PF09137">
    <property type="entry name" value="Glucodextran_N"/>
    <property type="match status" value="1"/>
</dbReference>
<dbReference type="SUPFAM" id="SSF74650">
    <property type="entry name" value="Galactose mutarotase-like"/>
    <property type="match status" value="1"/>
</dbReference>
<dbReference type="GO" id="GO:0030246">
    <property type="term" value="F:carbohydrate binding"/>
    <property type="evidence" value="ECO:0007669"/>
    <property type="project" value="InterPro"/>
</dbReference>
<dbReference type="Gene3D" id="2.70.98.10">
    <property type="match status" value="1"/>
</dbReference>
<protein>
    <submittedName>
        <fullName evidence="2">Glucodextranase N domain protein</fullName>
    </submittedName>
</protein>